<keyword evidence="4" id="KW-1185">Reference proteome</keyword>
<feature type="region of interest" description="Disordered" evidence="1">
    <location>
        <begin position="179"/>
        <end position="211"/>
    </location>
</feature>
<dbReference type="EMBL" id="JANPWB010000007">
    <property type="protein sequence ID" value="KAJ1173711.1"/>
    <property type="molecule type" value="Genomic_DNA"/>
</dbReference>
<evidence type="ECO:0000313" key="3">
    <source>
        <dbReference type="EMBL" id="KAJ1173711.1"/>
    </source>
</evidence>
<accession>A0AAV7TCA6</accession>
<gene>
    <name evidence="3" type="ORF">NDU88_005537</name>
</gene>
<comment type="caution">
    <text evidence="3">The sequence shown here is derived from an EMBL/GenBank/DDBJ whole genome shotgun (WGS) entry which is preliminary data.</text>
</comment>
<evidence type="ECO:0000313" key="4">
    <source>
        <dbReference type="Proteomes" id="UP001066276"/>
    </source>
</evidence>
<feature type="signal peptide" evidence="2">
    <location>
        <begin position="1"/>
        <end position="19"/>
    </location>
</feature>
<feature type="region of interest" description="Disordered" evidence="1">
    <location>
        <begin position="76"/>
        <end position="105"/>
    </location>
</feature>
<dbReference type="Proteomes" id="UP001066276">
    <property type="component" value="Chromosome 4_1"/>
</dbReference>
<sequence>MLLLLFGFNVALLDFIALAKCFDAGSVVKMVQKGLAALQRLRVSGGPLFSYLTLTGVQERYEVPVHLARAAVVSPAGRSSDGVRPPRRSSSVDKPPLTAYGDPRHSARSRLQPHFLFGAVSARSPPSTVARWQWTPRALHGSKVNRVPQAAPLPLCSPPLPPRWFRGWGGWFSAPQRVKGLSGRRNTRLPPMAASRQADTPGAPLGRNRKAKTSGIWIFGFPVVQNAKRPREPGREDGENTEAGKRRGEREHEESGWTEQRTPGGNPDDGQGGPETRRLRE</sequence>
<reference evidence="3" key="1">
    <citation type="journal article" date="2022" name="bioRxiv">
        <title>Sequencing and chromosome-scale assembly of the giantPleurodeles waltlgenome.</title>
        <authorList>
            <person name="Brown T."/>
            <person name="Elewa A."/>
            <person name="Iarovenko S."/>
            <person name="Subramanian E."/>
            <person name="Araus A.J."/>
            <person name="Petzold A."/>
            <person name="Susuki M."/>
            <person name="Suzuki K.-i.T."/>
            <person name="Hayashi T."/>
            <person name="Toyoda A."/>
            <person name="Oliveira C."/>
            <person name="Osipova E."/>
            <person name="Leigh N.D."/>
            <person name="Simon A."/>
            <person name="Yun M.H."/>
        </authorList>
    </citation>
    <scope>NUCLEOTIDE SEQUENCE</scope>
    <source>
        <strain evidence="3">20211129_DDA</strain>
        <tissue evidence="3">Liver</tissue>
    </source>
</reference>
<keyword evidence="2" id="KW-0732">Signal</keyword>
<feature type="chain" id="PRO_5044000927" evidence="2">
    <location>
        <begin position="20"/>
        <end position="281"/>
    </location>
</feature>
<feature type="region of interest" description="Disordered" evidence="1">
    <location>
        <begin position="227"/>
        <end position="281"/>
    </location>
</feature>
<protein>
    <submittedName>
        <fullName evidence="3">Uncharacterized protein</fullName>
    </submittedName>
</protein>
<dbReference type="AlphaFoldDB" id="A0AAV7TCA6"/>
<feature type="compositionally biased region" description="Basic and acidic residues" evidence="1">
    <location>
        <begin position="229"/>
        <end position="255"/>
    </location>
</feature>
<name>A0AAV7TCA6_PLEWA</name>
<proteinExistence type="predicted"/>
<evidence type="ECO:0000256" key="2">
    <source>
        <dbReference type="SAM" id="SignalP"/>
    </source>
</evidence>
<organism evidence="3 4">
    <name type="scientific">Pleurodeles waltl</name>
    <name type="common">Iberian ribbed newt</name>
    <dbReference type="NCBI Taxonomy" id="8319"/>
    <lineage>
        <taxon>Eukaryota</taxon>
        <taxon>Metazoa</taxon>
        <taxon>Chordata</taxon>
        <taxon>Craniata</taxon>
        <taxon>Vertebrata</taxon>
        <taxon>Euteleostomi</taxon>
        <taxon>Amphibia</taxon>
        <taxon>Batrachia</taxon>
        <taxon>Caudata</taxon>
        <taxon>Salamandroidea</taxon>
        <taxon>Salamandridae</taxon>
        <taxon>Pleurodelinae</taxon>
        <taxon>Pleurodeles</taxon>
    </lineage>
</organism>
<evidence type="ECO:0000256" key="1">
    <source>
        <dbReference type="SAM" id="MobiDB-lite"/>
    </source>
</evidence>